<dbReference type="PRINTS" id="PR00367">
    <property type="entry name" value="ETHRSPELEMNT"/>
</dbReference>
<dbReference type="SMR" id="A0A3B6SPI0"/>
<evidence type="ECO:0000256" key="4">
    <source>
        <dbReference type="ARBA" id="ARBA00023163"/>
    </source>
</evidence>
<dbReference type="Gramene" id="TraesROB_scaffold_008591_01G000200.1">
    <property type="protein sequence ID" value="TraesROB_scaffold_008591_01G000200.1"/>
    <property type="gene ID" value="TraesROB_scaffold_008591_01G000200"/>
</dbReference>
<dbReference type="OMA" id="KQPRWSA"/>
<evidence type="ECO:0000259" key="7">
    <source>
        <dbReference type="PROSITE" id="PS51032"/>
    </source>
</evidence>
<protein>
    <recommendedName>
        <fullName evidence="7">AP2/ERF domain-containing protein</fullName>
    </recommendedName>
</protein>
<dbReference type="PaxDb" id="4565-Traes_7BL_E5CC8C8E7.1"/>
<dbReference type="CDD" id="cd00018">
    <property type="entry name" value="AP2"/>
    <property type="match status" value="1"/>
</dbReference>
<name>A0A3B6SPI0_WHEAT</name>
<keyword evidence="3" id="KW-0238">DNA-binding</keyword>
<evidence type="ECO:0000256" key="5">
    <source>
        <dbReference type="ARBA" id="ARBA00023242"/>
    </source>
</evidence>
<dbReference type="InterPro" id="IPR016177">
    <property type="entry name" value="DNA-bd_dom_sf"/>
</dbReference>
<evidence type="ECO:0000256" key="3">
    <source>
        <dbReference type="ARBA" id="ARBA00023125"/>
    </source>
</evidence>
<dbReference type="Gene3D" id="3.30.730.10">
    <property type="entry name" value="AP2/ERF domain"/>
    <property type="match status" value="1"/>
</dbReference>
<dbReference type="PANTHER" id="PTHR31190:SF44">
    <property type="entry name" value="ETHYLENE-RESPONSIVE TRANSCRIPTION FACTOR 1"/>
    <property type="match status" value="1"/>
</dbReference>
<dbReference type="GO" id="GO:0003700">
    <property type="term" value="F:DNA-binding transcription factor activity"/>
    <property type="evidence" value="ECO:0007669"/>
    <property type="project" value="InterPro"/>
</dbReference>
<dbReference type="PANTHER" id="PTHR31190">
    <property type="entry name" value="DNA-BINDING DOMAIN"/>
    <property type="match status" value="1"/>
</dbReference>
<proteinExistence type="predicted"/>
<dbReference type="GO" id="GO:0005634">
    <property type="term" value="C:nucleus"/>
    <property type="evidence" value="ECO:0007669"/>
    <property type="project" value="UniProtKB-SubCell"/>
</dbReference>
<keyword evidence="9" id="KW-1185">Reference proteome</keyword>
<dbReference type="Pfam" id="PF00847">
    <property type="entry name" value="AP2"/>
    <property type="match status" value="1"/>
</dbReference>
<feature type="region of interest" description="Disordered" evidence="6">
    <location>
        <begin position="111"/>
        <end position="139"/>
    </location>
</feature>
<dbReference type="AlphaFoldDB" id="A0A3B6SPI0"/>
<feature type="domain" description="AP2/ERF" evidence="7">
    <location>
        <begin position="132"/>
        <end position="194"/>
    </location>
</feature>
<dbReference type="Gramene" id="TraesWEE_scaffold_066345_01G000200.1">
    <property type="protein sequence ID" value="TraesWEE_scaffold_066345_01G000200.1"/>
    <property type="gene ID" value="TraesWEE_scaffold_066345_01G000200"/>
</dbReference>
<dbReference type="Gramene" id="TraesKAR7B01G0334170.1">
    <property type="protein sequence ID" value="cds.TraesKAR7B01G0334170.1"/>
    <property type="gene ID" value="TraesKAR7B01G0334170"/>
</dbReference>
<dbReference type="Gramene" id="TraesRN7B0100766900.1">
    <property type="protein sequence ID" value="TraesRN7B0100766900.1"/>
    <property type="gene ID" value="TraesRN7B0100766900"/>
</dbReference>
<organism evidence="8">
    <name type="scientific">Triticum aestivum</name>
    <name type="common">Wheat</name>
    <dbReference type="NCBI Taxonomy" id="4565"/>
    <lineage>
        <taxon>Eukaryota</taxon>
        <taxon>Viridiplantae</taxon>
        <taxon>Streptophyta</taxon>
        <taxon>Embryophyta</taxon>
        <taxon>Tracheophyta</taxon>
        <taxon>Spermatophyta</taxon>
        <taxon>Magnoliopsida</taxon>
        <taxon>Liliopsida</taxon>
        <taxon>Poales</taxon>
        <taxon>Poaceae</taxon>
        <taxon>BOP clade</taxon>
        <taxon>Pooideae</taxon>
        <taxon>Triticodae</taxon>
        <taxon>Triticeae</taxon>
        <taxon>Triticinae</taxon>
        <taxon>Triticum</taxon>
    </lineage>
</organism>
<dbReference type="InterPro" id="IPR001471">
    <property type="entry name" value="AP2/ERF_dom"/>
</dbReference>
<dbReference type="Gramene" id="TraesCS7B02G278700.1">
    <property type="protein sequence ID" value="TraesCS7B02G278700.1"/>
    <property type="gene ID" value="TraesCS7B02G278700"/>
</dbReference>
<dbReference type="Gramene" id="TraesCS7B03G0761600.1">
    <property type="protein sequence ID" value="TraesCS7B03G0761600.1.CDS"/>
    <property type="gene ID" value="TraesCS7B03G0761600"/>
</dbReference>
<dbReference type="InterPro" id="IPR036955">
    <property type="entry name" value="AP2/ERF_dom_sf"/>
</dbReference>
<dbReference type="Proteomes" id="UP000019116">
    <property type="component" value="Chromosome 7B"/>
</dbReference>
<reference evidence="8" key="2">
    <citation type="submission" date="2018-10" db="UniProtKB">
        <authorList>
            <consortium name="EnsemblPlants"/>
        </authorList>
    </citation>
    <scope>IDENTIFICATION</scope>
</reference>
<dbReference type="SMART" id="SM00380">
    <property type="entry name" value="AP2"/>
    <property type="match status" value="1"/>
</dbReference>
<reference evidence="8" key="1">
    <citation type="submission" date="2018-08" db="EMBL/GenBank/DDBJ databases">
        <authorList>
            <person name="Rossello M."/>
        </authorList>
    </citation>
    <scope>NUCLEOTIDE SEQUENCE [LARGE SCALE GENOMIC DNA]</scope>
    <source>
        <strain evidence="8">cv. Chinese Spring</strain>
    </source>
</reference>
<dbReference type="InterPro" id="IPR044808">
    <property type="entry name" value="ERF_plant"/>
</dbReference>
<dbReference type="OrthoDB" id="668733at2759"/>
<evidence type="ECO:0000313" key="8">
    <source>
        <dbReference type="EnsemblPlants" id="TraesCS7B02G278700.1"/>
    </source>
</evidence>
<keyword evidence="2" id="KW-0805">Transcription regulation</keyword>
<dbReference type="SUPFAM" id="SSF54171">
    <property type="entry name" value="DNA-binding domain"/>
    <property type="match status" value="1"/>
</dbReference>
<accession>A0A3B6SPI0</accession>
<dbReference type="EnsemblPlants" id="TraesCS7B02G278700.1">
    <property type="protein sequence ID" value="TraesCS7B02G278700.1"/>
    <property type="gene ID" value="TraesCS7B02G278700"/>
</dbReference>
<dbReference type="Gramene" id="TraesCLE_scaffold_059589_01G000100.1">
    <property type="protein sequence ID" value="TraesCLE_scaffold_059589_01G000100.1"/>
    <property type="gene ID" value="TraesCLE_scaffold_059589_01G000100"/>
</dbReference>
<evidence type="ECO:0000313" key="9">
    <source>
        <dbReference type="Proteomes" id="UP000019116"/>
    </source>
</evidence>
<keyword evidence="5" id="KW-0539">Nucleus</keyword>
<keyword evidence="4" id="KW-0804">Transcription</keyword>
<dbReference type="PROSITE" id="PS51032">
    <property type="entry name" value="AP2_ERF"/>
    <property type="match status" value="1"/>
</dbReference>
<dbReference type="GO" id="GO:0003677">
    <property type="term" value="F:DNA binding"/>
    <property type="evidence" value="ECO:0007669"/>
    <property type="project" value="UniProtKB-KW"/>
</dbReference>
<dbReference type="Gramene" id="TraesCAD_scaffold_074038_01G000100.1">
    <property type="protein sequence ID" value="TraesCAD_scaffold_074038_01G000100.1"/>
    <property type="gene ID" value="TraesCAD_scaffold_074038_01G000100"/>
</dbReference>
<evidence type="ECO:0000256" key="2">
    <source>
        <dbReference type="ARBA" id="ARBA00023015"/>
    </source>
</evidence>
<evidence type="ECO:0000256" key="6">
    <source>
        <dbReference type="SAM" id="MobiDB-lite"/>
    </source>
</evidence>
<evidence type="ECO:0000256" key="1">
    <source>
        <dbReference type="ARBA" id="ARBA00004123"/>
    </source>
</evidence>
<dbReference type="GO" id="GO:0009873">
    <property type="term" value="P:ethylene-activated signaling pathway"/>
    <property type="evidence" value="ECO:0007669"/>
    <property type="project" value="InterPro"/>
</dbReference>
<comment type="subcellular location">
    <subcellularLocation>
        <location evidence="1">Nucleus</location>
    </subcellularLocation>
</comment>
<sequence length="383" mass="42425">MCGGGNLPDVEVPAVRRKVMKAVLWPEKKQPRWSASGGQHLMGLGGRRGLGLDDEDEDLEADYKEFKANYGDSNLELQRGGVSEKDDDDEVIETKPFVAIKTSLSQDDLSTMSTAGFDGPSERPAKRKRKNEFRGIRQRPSGKWAAEIRDPSKGFRVWLGTFNIAEEAARAYDVEARRIHGKKAKSVDVASNQPLVQLDNVSFVPAMNSATPIEAPVMSMYSNRGSNTFGCFDLGWEYDIKTPDISSIALISTIVEGAESALVQSNTYNPVVIVEGAELALVQSNTYNSMVPPVMENDAVDFEASRFFMNDGVDELIDSLLNFDVPQDVVGGMDLWNFDDMPIYGEFFLRDSNPCVSEVSLRNLDVQSEVDNLFITLNFLFCV</sequence>